<dbReference type="RefSeq" id="WP_101541589.1">
    <property type="nucleotide sequence ID" value="NZ_PKGU01000006.1"/>
</dbReference>
<name>A0A2I1M1M8_9BIFI</name>
<dbReference type="EMBL" id="PKGU01000006">
    <property type="protein sequence ID" value="PKZ14050.1"/>
    <property type="molecule type" value="Genomic_DNA"/>
</dbReference>
<feature type="region of interest" description="Disordered" evidence="1">
    <location>
        <begin position="47"/>
        <end position="69"/>
    </location>
</feature>
<dbReference type="AlphaFoldDB" id="A0A2I1M1M8"/>
<comment type="caution">
    <text evidence="2">The sequence shown here is derived from an EMBL/GenBank/DDBJ whole genome shotgun (WGS) entry which is preliminary data.</text>
</comment>
<protein>
    <submittedName>
        <fullName evidence="2">Uncharacterized protein</fullName>
    </submittedName>
</protein>
<organism evidence="2 3">
    <name type="scientific">Alloscardovia omnicolens</name>
    <dbReference type="NCBI Taxonomy" id="419015"/>
    <lineage>
        <taxon>Bacteria</taxon>
        <taxon>Bacillati</taxon>
        <taxon>Actinomycetota</taxon>
        <taxon>Actinomycetes</taxon>
        <taxon>Bifidobacteriales</taxon>
        <taxon>Bifidobacteriaceae</taxon>
        <taxon>Alloscardovia</taxon>
    </lineage>
</organism>
<evidence type="ECO:0000313" key="3">
    <source>
        <dbReference type="Proteomes" id="UP000242263"/>
    </source>
</evidence>
<feature type="compositionally biased region" description="Basic residues" evidence="1">
    <location>
        <begin position="60"/>
        <end position="69"/>
    </location>
</feature>
<gene>
    <name evidence="2" type="ORF">CYJ32_07440</name>
</gene>
<dbReference type="Proteomes" id="UP000242263">
    <property type="component" value="Unassembled WGS sequence"/>
</dbReference>
<sequence length="69" mass="7276">MASAYRISTPVTGFSGVVAGVTFVNGEATVTELPGYFLRHGYKVEPLEDEPSASSGTPKSGRRSVKKAE</sequence>
<proteinExistence type="predicted"/>
<accession>A0A2I1M1M8</accession>
<evidence type="ECO:0000256" key="1">
    <source>
        <dbReference type="SAM" id="MobiDB-lite"/>
    </source>
</evidence>
<evidence type="ECO:0000313" key="2">
    <source>
        <dbReference type="EMBL" id="PKZ14050.1"/>
    </source>
</evidence>
<reference evidence="2 3" key="1">
    <citation type="submission" date="2017-12" db="EMBL/GenBank/DDBJ databases">
        <title>Phylogenetic diversity of female urinary microbiome.</title>
        <authorList>
            <person name="Thomas-White K."/>
            <person name="Wolfe A.J."/>
        </authorList>
    </citation>
    <scope>NUCLEOTIDE SEQUENCE [LARGE SCALE GENOMIC DNA]</scope>
    <source>
        <strain evidence="2 3">UMB0064</strain>
    </source>
</reference>